<dbReference type="SUPFAM" id="SSF56784">
    <property type="entry name" value="HAD-like"/>
    <property type="match status" value="1"/>
</dbReference>
<dbReference type="InterPro" id="IPR023214">
    <property type="entry name" value="HAD_sf"/>
</dbReference>
<evidence type="ECO:0000313" key="2">
    <source>
        <dbReference type="Proteomes" id="UP000248148"/>
    </source>
</evidence>
<dbReference type="SFLD" id="SFLDG01135">
    <property type="entry name" value="C1.5.6:_HAD__Beta-PGM__Phospha"/>
    <property type="match status" value="1"/>
</dbReference>
<reference evidence="1 2" key="1">
    <citation type="submission" date="2018-06" db="EMBL/GenBank/DDBJ databases">
        <title>Genomic Encyclopedia of Archaeal and Bacterial Type Strains, Phase II (KMG-II): from individual species to whole genera.</title>
        <authorList>
            <person name="Goeker M."/>
        </authorList>
    </citation>
    <scope>NUCLEOTIDE SEQUENCE [LARGE SCALE GENOMIC DNA]</scope>
    <source>
        <strain evidence="1 2">JCM 11668</strain>
    </source>
</reference>
<accession>A0A318T8S0</accession>
<dbReference type="Proteomes" id="UP000248148">
    <property type="component" value="Unassembled WGS sequence"/>
</dbReference>
<keyword evidence="2" id="KW-1185">Reference proteome</keyword>
<dbReference type="Pfam" id="PF13419">
    <property type="entry name" value="HAD_2"/>
    <property type="match status" value="1"/>
</dbReference>
<dbReference type="AlphaFoldDB" id="A0A318T8S0"/>
<dbReference type="PANTHER" id="PTHR18901:SF38">
    <property type="entry name" value="PSEUDOURIDINE-5'-PHOSPHATASE"/>
    <property type="match status" value="1"/>
</dbReference>
<dbReference type="CDD" id="cd07505">
    <property type="entry name" value="HAD_BPGM-like"/>
    <property type="match status" value="1"/>
</dbReference>
<dbReference type="InterPro" id="IPR006439">
    <property type="entry name" value="HAD-SF_hydro_IA"/>
</dbReference>
<dbReference type="PRINTS" id="PR00413">
    <property type="entry name" value="HADHALOGNASE"/>
</dbReference>
<dbReference type="Gene3D" id="1.10.150.240">
    <property type="entry name" value="Putative phosphatase, domain 2"/>
    <property type="match status" value="1"/>
</dbReference>
<protein>
    <submittedName>
        <fullName evidence="1">HAD superfamily hydrolase (TIGR01509 family)</fullName>
    </submittedName>
</protein>
<dbReference type="InterPro" id="IPR023198">
    <property type="entry name" value="PGP-like_dom2"/>
</dbReference>
<name>A0A318T8S0_9BRAD</name>
<dbReference type="SFLD" id="SFLDG01129">
    <property type="entry name" value="C1.5:_HAD__Beta-PGM__Phosphata"/>
    <property type="match status" value="1"/>
</dbReference>
<dbReference type="NCBIfam" id="TIGR01509">
    <property type="entry name" value="HAD-SF-IA-v3"/>
    <property type="match status" value="1"/>
</dbReference>
<dbReference type="GO" id="GO:0016787">
    <property type="term" value="F:hydrolase activity"/>
    <property type="evidence" value="ECO:0007669"/>
    <property type="project" value="UniProtKB-KW"/>
</dbReference>
<sequence>MLKTLQQAERWQVEAVLLDMDGTLVDTERVYIDSLTDVLTEFGYPDARAVCEAMIGLPGPACQQLLIDRYGAKVPLREINAAFATKRDACFSQGLPLKHGTIELLDALDAAGWPTAVVTSSTQQTAEQHLALGGILERFDFLITRDAVAHSKPAPDLYLLAADTLGVTPRACVAVEDSGVGIAAAFAAGTIPIMVPDLLPPNEATRAQCAAVLPDLIAVRRLLTERAGLGINA</sequence>
<proteinExistence type="predicted"/>
<dbReference type="EMBL" id="QJTI01000031">
    <property type="protein sequence ID" value="PYF00017.1"/>
    <property type="molecule type" value="Genomic_DNA"/>
</dbReference>
<dbReference type="PANTHER" id="PTHR18901">
    <property type="entry name" value="2-DEOXYGLUCOSE-6-PHOSPHATE PHOSPHATASE 2"/>
    <property type="match status" value="1"/>
</dbReference>
<dbReference type="SFLD" id="SFLDS00003">
    <property type="entry name" value="Haloacid_Dehalogenase"/>
    <property type="match status" value="1"/>
</dbReference>
<evidence type="ECO:0000313" key="1">
    <source>
        <dbReference type="EMBL" id="PYF00017.1"/>
    </source>
</evidence>
<dbReference type="InterPro" id="IPR036412">
    <property type="entry name" value="HAD-like_sf"/>
</dbReference>
<gene>
    <name evidence="1" type="ORF">BJ122_13113</name>
</gene>
<comment type="caution">
    <text evidence="1">The sequence shown here is derived from an EMBL/GenBank/DDBJ whole genome shotgun (WGS) entry which is preliminary data.</text>
</comment>
<dbReference type="InterPro" id="IPR041492">
    <property type="entry name" value="HAD_2"/>
</dbReference>
<keyword evidence="1" id="KW-0378">Hydrolase</keyword>
<organism evidence="1 2">
    <name type="scientific">Rhodopseudomonas faecalis</name>
    <dbReference type="NCBI Taxonomy" id="99655"/>
    <lineage>
        <taxon>Bacteria</taxon>
        <taxon>Pseudomonadati</taxon>
        <taxon>Pseudomonadota</taxon>
        <taxon>Alphaproteobacteria</taxon>
        <taxon>Hyphomicrobiales</taxon>
        <taxon>Nitrobacteraceae</taxon>
        <taxon>Rhodopseudomonas</taxon>
    </lineage>
</organism>
<dbReference type="Gene3D" id="3.40.50.1000">
    <property type="entry name" value="HAD superfamily/HAD-like"/>
    <property type="match status" value="1"/>
</dbReference>